<evidence type="ECO:0000313" key="2">
    <source>
        <dbReference type="Proteomes" id="UP000001542"/>
    </source>
</evidence>
<dbReference type="KEGG" id="tva:4763939"/>
<gene>
    <name evidence="1" type="ORF">TVAG_244960</name>
</gene>
<evidence type="ECO:0000313" key="1">
    <source>
        <dbReference type="EMBL" id="EAY06064.1"/>
    </source>
</evidence>
<dbReference type="InParanoid" id="A2EMR8"/>
<name>A2EMR8_TRIV3</name>
<dbReference type="AlphaFoldDB" id="A2EMR8"/>
<dbReference type="EMBL" id="DS113433">
    <property type="protein sequence ID" value="EAY06064.1"/>
    <property type="molecule type" value="Genomic_DNA"/>
</dbReference>
<organism evidence="1 2">
    <name type="scientific">Trichomonas vaginalis (strain ATCC PRA-98 / G3)</name>
    <dbReference type="NCBI Taxonomy" id="412133"/>
    <lineage>
        <taxon>Eukaryota</taxon>
        <taxon>Metamonada</taxon>
        <taxon>Parabasalia</taxon>
        <taxon>Trichomonadida</taxon>
        <taxon>Trichomonadidae</taxon>
        <taxon>Trichomonas</taxon>
    </lineage>
</organism>
<reference evidence="1" key="2">
    <citation type="journal article" date="2007" name="Science">
        <title>Draft genome sequence of the sexually transmitted pathogen Trichomonas vaginalis.</title>
        <authorList>
            <person name="Carlton J.M."/>
            <person name="Hirt R.P."/>
            <person name="Silva J.C."/>
            <person name="Delcher A.L."/>
            <person name="Schatz M."/>
            <person name="Zhao Q."/>
            <person name="Wortman J.R."/>
            <person name="Bidwell S.L."/>
            <person name="Alsmark U.C.M."/>
            <person name="Besteiro S."/>
            <person name="Sicheritz-Ponten T."/>
            <person name="Noel C.J."/>
            <person name="Dacks J.B."/>
            <person name="Foster P.G."/>
            <person name="Simillion C."/>
            <person name="Van de Peer Y."/>
            <person name="Miranda-Saavedra D."/>
            <person name="Barton G.J."/>
            <person name="Westrop G.D."/>
            <person name="Mueller S."/>
            <person name="Dessi D."/>
            <person name="Fiori P.L."/>
            <person name="Ren Q."/>
            <person name="Paulsen I."/>
            <person name="Zhang H."/>
            <person name="Bastida-Corcuera F.D."/>
            <person name="Simoes-Barbosa A."/>
            <person name="Brown M.T."/>
            <person name="Hayes R.D."/>
            <person name="Mukherjee M."/>
            <person name="Okumura C.Y."/>
            <person name="Schneider R."/>
            <person name="Smith A.J."/>
            <person name="Vanacova S."/>
            <person name="Villalvazo M."/>
            <person name="Haas B.J."/>
            <person name="Pertea M."/>
            <person name="Feldblyum T.V."/>
            <person name="Utterback T.R."/>
            <person name="Shu C.L."/>
            <person name="Osoegawa K."/>
            <person name="de Jong P.J."/>
            <person name="Hrdy I."/>
            <person name="Horvathova L."/>
            <person name="Zubacova Z."/>
            <person name="Dolezal P."/>
            <person name="Malik S.B."/>
            <person name="Logsdon J.M. Jr."/>
            <person name="Henze K."/>
            <person name="Gupta A."/>
            <person name="Wang C.C."/>
            <person name="Dunne R.L."/>
            <person name="Upcroft J.A."/>
            <person name="Upcroft P."/>
            <person name="White O."/>
            <person name="Salzberg S.L."/>
            <person name="Tang P."/>
            <person name="Chiu C.-H."/>
            <person name="Lee Y.-S."/>
            <person name="Embley T.M."/>
            <person name="Coombs G.H."/>
            <person name="Mottram J.C."/>
            <person name="Tachezy J."/>
            <person name="Fraser-Liggett C.M."/>
            <person name="Johnson P.J."/>
        </authorList>
    </citation>
    <scope>NUCLEOTIDE SEQUENCE [LARGE SCALE GENOMIC DNA]</scope>
    <source>
        <strain evidence="1">G3</strain>
    </source>
</reference>
<keyword evidence="2" id="KW-1185">Reference proteome</keyword>
<sequence>MFVQTDSLQKLIKPLQNDNPNAIDFIQMLFSSSVSNDFRDEQYISGILQVIIDHSMRPGPQQDRMIYILGLIIKGNSTSCSKLQNYTRRYRRIQIRNRKSQARIIKY</sequence>
<dbReference type="VEuPathDB" id="TrichDB:TVAGG3_0428370"/>
<protein>
    <submittedName>
        <fullName evidence="1">Uncharacterized protein</fullName>
    </submittedName>
</protein>
<reference evidence="1" key="1">
    <citation type="submission" date="2006-10" db="EMBL/GenBank/DDBJ databases">
        <authorList>
            <person name="Amadeo P."/>
            <person name="Zhao Q."/>
            <person name="Wortman J."/>
            <person name="Fraser-Liggett C."/>
            <person name="Carlton J."/>
        </authorList>
    </citation>
    <scope>NUCLEOTIDE SEQUENCE</scope>
    <source>
        <strain evidence="1">G3</strain>
    </source>
</reference>
<dbReference type="Proteomes" id="UP000001542">
    <property type="component" value="Unassembled WGS sequence"/>
</dbReference>
<dbReference type="RefSeq" id="XP_001318287.1">
    <property type="nucleotide sequence ID" value="XM_001318252.1"/>
</dbReference>
<dbReference type="VEuPathDB" id="TrichDB:TVAG_244960"/>
<accession>A2EMR8</accession>
<proteinExistence type="predicted"/>